<dbReference type="Proteomes" id="UP000325081">
    <property type="component" value="Unassembled WGS sequence"/>
</dbReference>
<gene>
    <name evidence="1" type="ORF">STAS_08387</name>
</gene>
<keyword evidence="2" id="KW-1185">Reference proteome</keyword>
<protein>
    <submittedName>
        <fullName evidence="1">Plant haem oxygenase family protein</fullName>
    </submittedName>
</protein>
<sequence>MNHNPIRIHFPAIDSALGGIPKPERHIRHGKDNNTVIHLNALCNPTHAAFQHAVPVQEAHLRRRLQPHLVFGVRGQEIEALDREVEFPGFRELADLGSERNQLLTLDVGGALDQGFGNVIHAVLLKTKAITARIRVGPFVGFFDQLPFSSAGQIFANGLSR</sequence>
<proteinExistence type="predicted"/>
<accession>A0A5A7PHH4</accession>
<evidence type="ECO:0000313" key="1">
    <source>
        <dbReference type="EMBL" id="GER32325.1"/>
    </source>
</evidence>
<evidence type="ECO:0000313" key="2">
    <source>
        <dbReference type="Proteomes" id="UP000325081"/>
    </source>
</evidence>
<name>A0A5A7PHH4_STRAF</name>
<reference evidence="2" key="1">
    <citation type="journal article" date="2019" name="Curr. Biol.">
        <title>Genome Sequence of Striga asiatica Provides Insight into the Evolution of Plant Parasitism.</title>
        <authorList>
            <person name="Yoshida S."/>
            <person name="Kim S."/>
            <person name="Wafula E.K."/>
            <person name="Tanskanen J."/>
            <person name="Kim Y.M."/>
            <person name="Honaas L."/>
            <person name="Yang Z."/>
            <person name="Spallek T."/>
            <person name="Conn C.E."/>
            <person name="Ichihashi Y."/>
            <person name="Cheong K."/>
            <person name="Cui S."/>
            <person name="Der J.P."/>
            <person name="Gundlach H."/>
            <person name="Jiao Y."/>
            <person name="Hori C."/>
            <person name="Ishida J.K."/>
            <person name="Kasahara H."/>
            <person name="Kiba T."/>
            <person name="Kim M.S."/>
            <person name="Koo N."/>
            <person name="Laohavisit A."/>
            <person name="Lee Y.H."/>
            <person name="Lumba S."/>
            <person name="McCourt P."/>
            <person name="Mortimer J.C."/>
            <person name="Mutuku J.M."/>
            <person name="Nomura T."/>
            <person name="Sasaki-Sekimoto Y."/>
            <person name="Seto Y."/>
            <person name="Wang Y."/>
            <person name="Wakatake T."/>
            <person name="Sakakibara H."/>
            <person name="Demura T."/>
            <person name="Yamaguchi S."/>
            <person name="Yoneyama K."/>
            <person name="Manabe R.I."/>
            <person name="Nelson D.C."/>
            <person name="Schulman A.H."/>
            <person name="Timko M.P."/>
            <person name="dePamphilis C.W."/>
            <person name="Choi D."/>
            <person name="Shirasu K."/>
        </authorList>
    </citation>
    <scope>NUCLEOTIDE SEQUENCE [LARGE SCALE GENOMIC DNA]</scope>
    <source>
        <strain evidence="2">cv. UVA1</strain>
    </source>
</reference>
<dbReference type="AlphaFoldDB" id="A0A5A7PHH4"/>
<organism evidence="1 2">
    <name type="scientific">Striga asiatica</name>
    <name type="common">Asiatic witchweed</name>
    <name type="synonym">Buchnera asiatica</name>
    <dbReference type="NCBI Taxonomy" id="4170"/>
    <lineage>
        <taxon>Eukaryota</taxon>
        <taxon>Viridiplantae</taxon>
        <taxon>Streptophyta</taxon>
        <taxon>Embryophyta</taxon>
        <taxon>Tracheophyta</taxon>
        <taxon>Spermatophyta</taxon>
        <taxon>Magnoliopsida</taxon>
        <taxon>eudicotyledons</taxon>
        <taxon>Gunneridae</taxon>
        <taxon>Pentapetalae</taxon>
        <taxon>asterids</taxon>
        <taxon>lamiids</taxon>
        <taxon>Lamiales</taxon>
        <taxon>Orobanchaceae</taxon>
        <taxon>Buchnereae</taxon>
        <taxon>Striga</taxon>
    </lineage>
</organism>
<comment type="caution">
    <text evidence="1">The sequence shown here is derived from an EMBL/GenBank/DDBJ whole genome shotgun (WGS) entry which is preliminary data.</text>
</comment>
<dbReference type="EMBL" id="BKCP01004583">
    <property type="protein sequence ID" value="GER32325.1"/>
    <property type="molecule type" value="Genomic_DNA"/>
</dbReference>